<dbReference type="AlphaFoldDB" id="A0A074VYF1"/>
<evidence type="ECO:0000313" key="1">
    <source>
        <dbReference type="EMBL" id="KEQ64299.1"/>
    </source>
</evidence>
<name>A0A074VYF1_AURM1</name>
<dbReference type="Proteomes" id="UP000030672">
    <property type="component" value="Unassembled WGS sequence"/>
</dbReference>
<dbReference type="EMBL" id="KL584829">
    <property type="protein sequence ID" value="KEQ64299.1"/>
    <property type="molecule type" value="Genomic_DNA"/>
</dbReference>
<dbReference type="GeneID" id="63921268"/>
<protein>
    <submittedName>
        <fullName evidence="1">Uncharacterized protein</fullName>
    </submittedName>
</protein>
<reference evidence="1 2" key="1">
    <citation type="journal article" date="2014" name="BMC Genomics">
        <title>Genome sequencing of four Aureobasidium pullulans varieties: biotechnological potential, stress tolerance, and description of new species.</title>
        <authorList>
            <person name="Gostin Ar C."/>
            <person name="Ohm R.A."/>
            <person name="Kogej T."/>
            <person name="Sonjak S."/>
            <person name="Turk M."/>
            <person name="Zajc J."/>
            <person name="Zalar P."/>
            <person name="Grube M."/>
            <person name="Sun H."/>
            <person name="Han J."/>
            <person name="Sharma A."/>
            <person name="Chiniquy J."/>
            <person name="Ngan C.Y."/>
            <person name="Lipzen A."/>
            <person name="Barry K."/>
            <person name="Grigoriev I.V."/>
            <person name="Gunde-Cimerman N."/>
        </authorList>
    </citation>
    <scope>NUCLEOTIDE SEQUENCE [LARGE SCALE GENOMIC DNA]</scope>
    <source>
        <strain evidence="1 2">CBS 110374</strain>
    </source>
</reference>
<proteinExistence type="predicted"/>
<dbReference type="HOGENOM" id="CLU_1554940_0_0_1"/>
<organism evidence="1 2">
    <name type="scientific">Aureobasidium melanogenum (strain CBS 110374)</name>
    <name type="common">Aureobasidium pullulans var. melanogenum</name>
    <dbReference type="NCBI Taxonomy" id="1043003"/>
    <lineage>
        <taxon>Eukaryota</taxon>
        <taxon>Fungi</taxon>
        <taxon>Dikarya</taxon>
        <taxon>Ascomycota</taxon>
        <taxon>Pezizomycotina</taxon>
        <taxon>Dothideomycetes</taxon>
        <taxon>Dothideomycetidae</taxon>
        <taxon>Dothideales</taxon>
        <taxon>Saccotheciaceae</taxon>
        <taxon>Aureobasidium</taxon>
    </lineage>
</organism>
<keyword evidence="2" id="KW-1185">Reference proteome</keyword>
<dbReference type="RefSeq" id="XP_040881322.1">
    <property type="nucleotide sequence ID" value="XM_041027895.1"/>
</dbReference>
<evidence type="ECO:0000313" key="2">
    <source>
        <dbReference type="Proteomes" id="UP000030672"/>
    </source>
</evidence>
<gene>
    <name evidence="1" type="ORF">M437DRAFT_83236</name>
</gene>
<accession>A0A074VYF1</accession>
<sequence length="172" mass="19687">MLSLLMTSRKIRDEVVLTVRHRLRLSGELRIFVEAQRYYTGWKAAVVQDSDENPTDFVIPGGLTPDELLFNLRRPCFLWPRNMPAWKGDALLQVLDSVTCSASWNHYFRVQITITMSSNHQKSVDLLYQDSPFMLQGSPDTMFFCCFVKTAPFLALDSLTCGAVKPRSTFEI</sequence>